<gene>
    <name evidence="1" type="ORF">XBFM1_1740014</name>
</gene>
<dbReference type="Proteomes" id="UP000028487">
    <property type="component" value="Unassembled WGS sequence"/>
</dbReference>
<accession>A0A077NSS5</accession>
<dbReference type="EMBL" id="CBSV010000084">
    <property type="protein sequence ID" value="CDH00651.1"/>
    <property type="molecule type" value="Genomic_DNA"/>
</dbReference>
<reference evidence="1" key="1">
    <citation type="submission" date="2013-07" db="EMBL/GenBank/DDBJ databases">
        <title>Sub-species coevolution in mutualistic symbiosis.</title>
        <authorList>
            <person name="Murfin K."/>
            <person name="Klassen J."/>
            <person name="Lee M."/>
            <person name="Forst S."/>
            <person name="Stock P."/>
            <person name="Goodrich-Blair H."/>
        </authorList>
    </citation>
    <scope>NUCLEOTIDE SEQUENCE [LARGE SCALE GENOMIC DNA]</scope>
    <source>
        <strain evidence="1">Feltiae Moldova</strain>
    </source>
</reference>
<dbReference type="AlphaFoldDB" id="A0A077NSS5"/>
<organism evidence="1">
    <name type="scientific">Xenorhabdus bovienii str. feltiae Moldova</name>
    <dbReference type="NCBI Taxonomy" id="1398200"/>
    <lineage>
        <taxon>Bacteria</taxon>
        <taxon>Pseudomonadati</taxon>
        <taxon>Pseudomonadota</taxon>
        <taxon>Gammaproteobacteria</taxon>
        <taxon>Enterobacterales</taxon>
        <taxon>Morganellaceae</taxon>
        <taxon>Xenorhabdus</taxon>
    </lineage>
</organism>
<protein>
    <submittedName>
        <fullName evidence="1">Uncharacterized protein</fullName>
    </submittedName>
</protein>
<dbReference type="HOGENOM" id="CLU_3359245_0_0_6"/>
<name>A0A077NSS5_XENBV</name>
<evidence type="ECO:0000313" key="1">
    <source>
        <dbReference type="EMBL" id="CDH00651.1"/>
    </source>
</evidence>
<sequence length="36" mass="4235">MQLFSGEGKKTTLYSQGGMFGRYLVFFTHNFFTHKK</sequence>
<comment type="caution">
    <text evidence="1">The sequence shown here is derived from an EMBL/GenBank/DDBJ whole genome shotgun (WGS) entry which is preliminary data.</text>
</comment>
<proteinExistence type="predicted"/>